<sequence>MTKKEWIEREQVGLKWLDMEISGNTLTALWKDGFGSNHYYVPQGLTRTVLLTAFQKLGLKLPGEVSAADYKDGEQLPTEAGVLEQDLEKIMTPTDERHRPFMCNEDEQNAWAKELGGEGLCSAEEVLYLLLRAFLTFGRIPFMGGWIRARNAAPVQDSSVGVRWGAGGGLEVFYGSRSEQDWDYGAVARKFRKSLVPQNLEPFESLDLITVNNVKYRRVE</sequence>
<gene>
    <name evidence="1" type="ORF">A2Z24_00785</name>
</gene>
<reference evidence="1 2" key="1">
    <citation type="journal article" date="2016" name="Nat. Commun.">
        <title>Thousands of microbial genomes shed light on interconnected biogeochemical processes in an aquifer system.</title>
        <authorList>
            <person name="Anantharaman K."/>
            <person name="Brown C.T."/>
            <person name="Hug L.A."/>
            <person name="Sharon I."/>
            <person name="Castelle C.J."/>
            <person name="Probst A.J."/>
            <person name="Thomas B.C."/>
            <person name="Singh A."/>
            <person name="Wilkins M.J."/>
            <person name="Karaoz U."/>
            <person name="Brodie E.L."/>
            <person name="Williams K.H."/>
            <person name="Hubbard S.S."/>
            <person name="Banfield J.F."/>
        </authorList>
    </citation>
    <scope>NUCLEOTIDE SEQUENCE [LARGE SCALE GENOMIC DNA]</scope>
</reference>
<protein>
    <submittedName>
        <fullName evidence="1">Uncharacterized protein</fullName>
    </submittedName>
</protein>
<dbReference type="Proteomes" id="UP000177588">
    <property type="component" value="Unassembled WGS sequence"/>
</dbReference>
<dbReference type="STRING" id="1802597.A2Z24_00785"/>
<dbReference type="EMBL" id="MHCT01000006">
    <property type="protein sequence ID" value="OGY26492.1"/>
    <property type="molecule type" value="Genomic_DNA"/>
</dbReference>
<dbReference type="AlphaFoldDB" id="A0A1G1WFK4"/>
<organism evidence="1 2">
    <name type="scientific">Candidatus Woykebacteria bacterium RBG_16_44_10</name>
    <dbReference type="NCBI Taxonomy" id="1802597"/>
    <lineage>
        <taxon>Bacteria</taxon>
        <taxon>Candidatus Woykeibacteriota</taxon>
    </lineage>
</organism>
<proteinExistence type="predicted"/>
<evidence type="ECO:0000313" key="2">
    <source>
        <dbReference type="Proteomes" id="UP000177588"/>
    </source>
</evidence>
<accession>A0A1G1WFK4</accession>
<comment type="caution">
    <text evidence="1">The sequence shown here is derived from an EMBL/GenBank/DDBJ whole genome shotgun (WGS) entry which is preliminary data.</text>
</comment>
<name>A0A1G1WFK4_9BACT</name>
<evidence type="ECO:0000313" key="1">
    <source>
        <dbReference type="EMBL" id="OGY26492.1"/>
    </source>
</evidence>